<keyword evidence="1" id="KW-0472">Membrane</keyword>
<gene>
    <name evidence="2" type="ORF">V1477_002987</name>
</gene>
<evidence type="ECO:0000256" key="1">
    <source>
        <dbReference type="SAM" id="Phobius"/>
    </source>
</evidence>
<dbReference type="AlphaFoldDB" id="A0ABD2CUV8"/>
<reference evidence="2 3" key="1">
    <citation type="journal article" date="2024" name="Ann. Entomol. Soc. Am.">
        <title>Genomic analyses of the southern and eastern yellowjacket wasps (Hymenoptera: Vespidae) reveal evolutionary signatures of social life.</title>
        <authorList>
            <person name="Catto M.A."/>
            <person name="Caine P.B."/>
            <person name="Orr S.E."/>
            <person name="Hunt B.G."/>
            <person name="Goodisman M.A.D."/>
        </authorList>
    </citation>
    <scope>NUCLEOTIDE SEQUENCE [LARGE SCALE GENOMIC DNA]</scope>
    <source>
        <strain evidence="2">232</strain>
        <tissue evidence="2">Head and thorax</tissue>
    </source>
</reference>
<keyword evidence="1" id="KW-0812">Transmembrane</keyword>
<protein>
    <submittedName>
        <fullName evidence="2">Uncharacterized protein</fullName>
    </submittedName>
</protein>
<dbReference type="EMBL" id="JAYRBN010000030">
    <property type="protein sequence ID" value="KAL2748867.1"/>
    <property type="molecule type" value="Genomic_DNA"/>
</dbReference>
<sequence>MRSKATKATPNETNRRARLQRVARPEKIIAGVMTLGSIIPTLGLFLITRSCAVFLRACAYAYPSILCALRITET</sequence>
<accession>A0ABD2CUV8</accession>
<feature type="transmembrane region" description="Helical" evidence="1">
    <location>
        <begin position="28"/>
        <end position="47"/>
    </location>
</feature>
<keyword evidence="1" id="KW-1133">Transmembrane helix</keyword>
<evidence type="ECO:0000313" key="3">
    <source>
        <dbReference type="Proteomes" id="UP001607303"/>
    </source>
</evidence>
<organism evidence="2 3">
    <name type="scientific">Vespula maculifrons</name>
    <name type="common">Eastern yellow jacket</name>
    <name type="synonym">Wasp</name>
    <dbReference type="NCBI Taxonomy" id="7453"/>
    <lineage>
        <taxon>Eukaryota</taxon>
        <taxon>Metazoa</taxon>
        <taxon>Ecdysozoa</taxon>
        <taxon>Arthropoda</taxon>
        <taxon>Hexapoda</taxon>
        <taxon>Insecta</taxon>
        <taxon>Pterygota</taxon>
        <taxon>Neoptera</taxon>
        <taxon>Endopterygota</taxon>
        <taxon>Hymenoptera</taxon>
        <taxon>Apocrita</taxon>
        <taxon>Aculeata</taxon>
        <taxon>Vespoidea</taxon>
        <taxon>Vespidae</taxon>
        <taxon>Vespinae</taxon>
        <taxon>Vespula</taxon>
    </lineage>
</organism>
<dbReference type="Proteomes" id="UP001607303">
    <property type="component" value="Unassembled WGS sequence"/>
</dbReference>
<evidence type="ECO:0000313" key="2">
    <source>
        <dbReference type="EMBL" id="KAL2748867.1"/>
    </source>
</evidence>
<comment type="caution">
    <text evidence="2">The sequence shown here is derived from an EMBL/GenBank/DDBJ whole genome shotgun (WGS) entry which is preliminary data.</text>
</comment>
<proteinExistence type="predicted"/>
<keyword evidence="3" id="KW-1185">Reference proteome</keyword>
<name>A0ABD2CUV8_VESMC</name>